<dbReference type="AlphaFoldDB" id="A0A2A2CZZ3"/>
<evidence type="ECO:0000313" key="5">
    <source>
        <dbReference type="Proteomes" id="UP000218944"/>
    </source>
</evidence>
<dbReference type="RefSeq" id="WP_095584674.1">
    <property type="nucleotide sequence ID" value="NZ_JAJQQS010000038.1"/>
</dbReference>
<dbReference type="Gene3D" id="3.30.70.2450">
    <property type="match status" value="1"/>
</dbReference>
<evidence type="ECO:0000256" key="1">
    <source>
        <dbReference type="ARBA" id="ARBA00006484"/>
    </source>
</evidence>
<dbReference type="InterPro" id="IPR002938">
    <property type="entry name" value="FAD-bd"/>
</dbReference>
<keyword evidence="5" id="KW-1185">Reference proteome</keyword>
<dbReference type="PRINTS" id="PR00420">
    <property type="entry name" value="RNGMNOXGNASE"/>
</dbReference>
<dbReference type="GO" id="GO:0071949">
    <property type="term" value="F:FAD binding"/>
    <property type="evidence" value="ECO:0007669"/>
    <property type="project" value="InterPro"/>
</dbReference>
<proteinExistence type="inferred from homology"/>
<dbReference type="Gene3D" id="3.40.30.120">
    <property type="match status" value="1"/>
</dbReference>
<feature type="domain" description="Ketoreductase" evidence="3">
    <location>
        <begin position="542"/>
        <end position="726"/>
    </location>
</feature>
<reference evidence="4 5" key="1">
    <citation type="submission" date="2017-08" db="EMBL/GenBank/DDBJ databases">
        <title>Genome sequence of Streptomyces albireticuli NRRL B-1670.</title>
        <authorList>
            <person name="Graham D.E."/>
            <person name="Mahan K.M."/>
            <person name="Klingeman D.M."/>
            <person name="Hettich R.L."/>
            <person name="Parry R.J."/>
            <person name="Spain J.C."/>
        </authorList>
    </citation>
    <scope>NUCLEOTIDE SEQUENCE [LARGE SCALE GENOMIC DNA]</scope>
    <source>
        <strain evidence="4 5">NRRL B-1670</strain>
    </source>
</reference>
<keyword evidence="4" id="KW-0503">Monooxygenase</keyword>
<dbReference type="Gene3D" id="3.50.50.60">
    <property type="entry name" value="FAD/NAD(P)-binding domain"/>
    <property type="match status" value="1"/>
</dbReference>
<evidence type="ECO:0000256" key="2">
    <source>
        <dbReference type="ARBA" id="ARBA00023002"/>
    </source>
</evidence>
<evidence type="ECO:0000313" key="4">
    <source>
        <dbReference type="EMBL" id="PAU44736.1"/>
    </source>
</evidence>
<dbReference type="Pfam" id="PF21274">
    <property type="entry name" value="Rng_hyd_C"/>
    <property type="match status" value="1"/>
</dbReference>
<dbReference type="InterPro" id="IPR036188">
    <property type="entry name" value="FAD/NAD-bd_sf"/>
</dbReference>
<gene>
    <name evidence="4" type="ORF">CK936_33360</name>
</gene>
<dbReference type="InterPro" id="IPR036291">
    <property type="entry name" value="NAD(P)-bd_dom_sf"/>
</dbReference>
<dbReference type="PANTHER" id="PTHR43639">
    <property type="entry name" value="OXIDOREDUCTASE, SHORT-CHAIN DEHYDROGENASE/REDUCTASE FAMILY (AFU_ORTHOLOGUE AFUA_5G02870)"/>
    <property type="match status" value="1"/>
</dbReference>
<dbReference type="SMART" id="SM00822">
    <property type="entry name" value="PKS_KR"/>
    <property type="match status" value="1"/>
</dbReference>
<dbReference type="GO" id="GO:0004497">
    <property type="term" value="F:monooxygenase activity"/>
    <property type="evidence" value="ECO:0007669"/>
    <property type="project" value="UniProtKB-KW"/>
</dbReference>
<dbReference type="InterPro" id="IPR057326">
    <property type="entry name" value="KR_dom"/>
</dbReference>
<accession>A0A2A2CZZ3</accession>
<dbReference type="Gene3D" id="3.40.50.720">
    <property type="entry name" value="NAD(P)-binding Rossmann-like Domain"/>
    <property type="match status" value="1"/>
</dbReference>
<protein>
    <submittedName>
        <fullName evidence="4">Monooxygenase</fullName>
    </submittedName>
</protein>
<keyword evidence="2" id="KW-0560">Oxidoreductase</keyword>
<dbReference type="Pfam" id="PF01494">
    <property type="entry name" value="FAD_binding_3"/>
    <property type="match status" value="1"/>
</dbReference>
<dbReference type="InterPro" id="IPR020904">
    <property type="entry name" value="Sc_DH/Rdtase_CS"/>
</dbReference>
<dbReference type="PANTHER" id="PTHR43639:SF1">
    <property type="entry name" value="SHORT-CHAIN DEHYDROGENASE_REDUCTASE FAMILY PROTEIN"/>
    <property type="match status" value="1"/>
</dbReference>
<dbReference type="PROSITE" id="PS00061">
    <property type="entry name" value="ADH_SHORT"/>
    <property type="match status" value="1"/>
</dbReference>
<sequence length="788" mass="82727">MADHPFTETQVIVVGAGPVGLMLAGELRLAGADVIVVEQRTEPGTESRATTLHARTMEILDSRGLLEKLGTVPGETMGHFGGIPLDLTLPSPYPGQWKVPQIRTEELLQEWATGLGAVVLRGHRLRALDITGDYAGAEVEGPDGTVHLRAKCLVGCDGEDSAVRALGGFDFPGTVATRELLRADVAGIDIPARRFQRLPGGLAIAARRPDGVTRVMVCEFDREDGPRTGDLDFAEIVGAWRRVTGEDIGSGTPLWVNAFTDGSRQAATYRDYRLFLAGDAAHRQMPIGGQALNLGLQDAVNLGWKLAAQVAGRGPEGLLDSYHTERHAVGRRTLSNIQAQALLLLGGGEVEAAREVLAELIADEGVRTHLAGMISGLDVRYDVGEGTHPLLGARLPHRPLETADGPATTTSLLRTGKGLLLDLTGGPSGTPSGTGRFAATAAPWSSLVRTVTADAAAGEHATVRPDEWPEGTDALLVRPDGHVVWAATGGRTDLDGLTTALTRWFGDPALLTAAPTAAPAPASAPSASVTDRSTAMGRLNGKTALVTGSSRGMGRATAIRLAREGALVAVHYTNGKEAAEDVVATIEKDGGRAFAVRAELGVTGDVHELFLGLERGLKDRTGTTELNILVNNAGVMGGVAAEDTTPEQFDRLYAVNAKAPFFIIQRALKNMPNGGRIINISSGLTKVANPEEIAYAMTKGAVEQLALHFAKLLGPRNITINSVAPGITRNGNPAFDIPEVVDQMAALSAFNRVGEPQDVADVVAFLATDDARWITGAFLDATGGTLLG</sequence>
<organism evidence="4 5">
    <name type="scientific">Streptomyces albireticuli</name>
    <dbReference type="NCBI Taxonomy" id="1940"/>
    <lineage>
        <taxon>Bacteria</taxon>
        <taxon>Bacillati</taxon>
        <taxon>Actinomycetota</taxon>
        <taxon>Actinomycetes</taxon>
        <taxon>Kitasatosporales</taxon>
        <taxon>Streptomycetaceae</taxon>
        <taxon>Streptomyces</taxon>
    </lineage>
</organism>
<comment type="similarity">
    <text evidence="1">Belongs to the short-chain dehydrogenases/reductases (SDR) family.</text>
</comment>
<dbReference type="FunFam" id="3.40.50.720:FF:000084">
    <property type="entry name" value="Short-chain dehydrogenase reductase"/>
    <property type="match status" value="1"/>
</dbReference>
<evidence type="ECO:0000259" key="3">
    <source>
        <dbReference type="SMART" id="SM00822"/>
    </source>
</evidence>
<dbReference type="InterPro" id="IPR002347">
    <property type="entry name" value="SDR_fam"/>
</dbReference>
<dbReference type="Proteomes" id="UP000218944">
    <property type="component" value="Unassembled WGS sequence"/>
</dbReference>
<dbReference type="EMBL" id="NSJV01000635">
    <property type="protein sequence ID" value="PAU44736.1"/>
    <property type="molecule type" value="Genomic_DNA"/>
</dbReference>
<name>A0A2A2CZZ3_9ACTN</name>
<dbReference type="SUPFAM" id="SSF51735">
    <property type="entry name" value="NAD(P)-binding Rossmann-fold domains"/>
    <property type="match status" value="1"/>
</dbReference>
<dbReference type="SUPFAM" id="SSF51905">
    <property type="entry name" value="FAD/NAD(P)-binding domain"/>
    <property type="match status" value="1"/>
</dbReference>
<comment type="caution">
    <text evidence="4">The sequence shown here is derived from an EMBL/GenBank/DDBJ whole genome shotgun (WGS) entry which is preliminary data.</text>
</comment>
<dbReference type="Pfam" id="PF13561">
    <property type="entry name" value="adh_short_C2"/>
    <property type="match status" value="1"/>
</dbReference>